<organism evidence="2 3">
    <name type="scientific">Thalassoglobus neptunius</name>
    <dbReference type="NCBI Taxonomy" id="1938619"/>
    <lineage>
        <taxon>Bacteria</taxon>
        <taxon>Pseudomonadati</taxon>
        <taxon>Planctomycetota</taxon>
        <taxon>Planctomycetia</taxon>
        <taxon>Planctomycetales</taxon>
        <taxon>Planctomycetaceae</taxon>
        <taxon>Thalassoglobus</taxon>
    </lineage>
</organism>
<feature type="transmembrane region" description="Helical" evidence="1">
    <location>
        <begin position="152"/>
        <end position="171"/>
    </location>
</feature>
<dbReference type="EMBL" id="SIHI01000001">
    <property type="protein sequence ID" value="TWT57666.1"/>
    <property type="molecule type" value="Genomic_DNA"/>
</dbReference>
<dbReference type="AlphaFoldDB" id="A0A5C5X3W9"/>
<accession>A0A5C5X3W9</accession>
<evidence type="ECO:0000313" key="2">
    <source>
        <dbReference type="EMBL" id="TWT57666.1"/>
    </source>
</evidence>
<name>A0A5C5X3W9_9PLAN</name>
<feature type="transmembrane region" description="Helical" evidence="1">
    <location>
        <begin position="34"/>
        <end position="51"/>
    </location>
</feature>
<comment type="caution">
    <text evidence="2">The sequence shown here is derived from an EMBL/GenBank/DDBJ whole genome shotgun (WGS) entry which is preliminary data.</text>
</comment>
<keyword evidence="1" id="KW-0472">Membrane</keyword>
<dbReference type="OrthoDB" id="273967at2"/>
<feature type="transmembrane region" description="Helical" evidence="1">
    <location>
        <begin position="63"/>
        <end position="83"/>
    </location>
</feature>
<keyword evidence="1" id="KW-1133">Transmembrane helix</keyword>
<keyword evidence="1" id="KW-0812">Transmembrane</keyword>
<sequence>MKVRFLLWSLSSLGIVLALAIAFAYAPQPMRRIGLTYVIFGILSGMAFGRLAREFELDRSRILPLVSFVVVLIGGTQLAWASFQQLKEARSQQIENDPDQLAMLNLAEELASDDPELADHYRQERRELKPQFRDYLNFRYSKLGQWGEHLSVVFWSLELICAATLASLMVWRTPLATDTTTKELET</sequence>
<protein>
    <recommendedName>
        <fullName evidence="4">DUF4199 domain-containing protein</fullName>
    </recommendedName>
</protein>
<dbReference type="Proteomes" id="UP000317243">
    <property type="component" value="Unassembled WGS sequence"/>
</dbReference>
<evidence type="ECO:0000313" key="3">
    <source>
        <dbReference type="Proteomes" id="UP000317243"/>
    </source>
</evidence>
<reference evidence="2 3" key="1">
    <citation type="submission" date="2019-02" db="EMBL/GenBank/DDBJ databases">
        <title>Deep-cultivation of Planctomycetes and their phenomic and genomic characterization uncovers novel biology.</title>
        <authorList>
            <person name="Wiegand S."/>
            <person name="Jogler M."/>
            <person name="Boedeker C."/>
            <person name="Pinto D."/>
            <person name="Vollmers J."/>
            <person name="Rivas-Marin E."/>
            <person name="Kohn T."/>
            <person name="Peeters S.H."/>
            <person name="Heuer A."/>
            <person name="Rast P."/>
            <person name="Oberbeckmann S."/>
            <person name="Bunk B."/>
            <person name="Jeske O."/>
            <person name="Meyerdierks A."/>
            <person name="Storesund J.E."/>
            <person name="Kallscheuer N."/>
            <person name="Luecker S."/>
            <person name="Lage O.M."/>
            <person name="Pohl T."/>
            <person name="Merkel B.J."/>
            <person name="Hornburger P."/>
            <person name="Mueller R.-W."/>
            <person name="Bruemmer F."/>
            <person name="Labrenz M."/>
            <person name="Spormann A.M."/>
            <person name="Op Den Camp H."/>
            <person name="Overmann J."/>
            <person name="Amann R."/>
            <person name="Jetten M.S.M."/>
            <person name="Mascher T."/>
            <person name="Medema M.H."/>
            <person name="Devos D.P."/>
            <person name="Kaster A.-K."/>
            <person name="Ovreas L."/>
            <person name="Rohde M."/>
            <person name="Galperin M.Y."/>
            <person name="Jogler C."/>
        </authorList>
    </citation>
    <scope>NUCLEOTIDE SEQUENCE [LARGE SCALE GENOMIC DNA]</scope>
    <source>
        <strain evidence="2 3">KOR42</strain>
    </source>
</reference>
<keyword evidence="3" id="KW-1185">Reference proteome</keyword>
<proteinExistence type="predicted"/>
<gene>
    <name evidence="2" type="ORF">KOR42_10290</name>
</gene>
<evidence type="ECO:0008006" key="4">
    <source>
        <dbReference type="Google" id="ProtNLM"/>
    </source>
</evidence>
<dbReference type="RefSeq" id="WP_146507510.1">
    <property type="nucleotide sequence ID" value="NZ_SIHI01000001.1"/>
</dbReference>
<evidence type="ECO:0000256" key="1">
    <source>
        <dbReference type="SAM" id="Phobius"/>
    </source>
</evidence>